<keyword evidence="6" id="KW-0067">ATP-binding</keyword>
<evidence type="ECO:0000256" key="5">
    <source>
        <dbReference type="ARBA" id="ARBA00022821"/>
    </source>
</evidence>
<dbReference type="Gene3D" id="1.10.8.430">
    <property type="entry name" value="Helical domain of apoptotic protease-activating factors"/>
    <property type="match status" value="1"/>
</dbReference>
<dbReference type="InterPro" id="IPR027417">
    <property type="entry name" value="P-loop_NTPase"/>
</dbReference>
<evidence type="ECO:0000313" key="9">
    <source>
        <dbReference type="EMBL" id="OIS97630.1"/>
    </source>
</evidence>
<gene>
    <name evidence="9" type="primary">R1C-3_1</name>
    <name evidence="9" type="ORF">A4A49_62428</name>
</gene>
<comment type="similarity">
    <text evidence="1">Belongs to the disease resistance NB-LRR family.</text>
</comment>
<dbReference type="GO" id="GO:0051607">
    <property type="term" value="P:defense response to virus"/>
    <property type="evidence" value="ECO:0007669"/>
    <property type="project" value="UniProtKB-ARBA"/>
</dbReference>
<evidence type="ECO:0000259" key="8">
    <source>
        <dbReference type="Pfam" id="PF23559"/>
    </source>
</evidence>
<keyword evidence="2" id="KW-0433">Leucine-rich repeat</keyword>
<evidence type="ECO:0000256" key="3">
    <source>
        <dbReference type="ARBA" id="ARBA00022737"/>
    </source>
</evidence>
<dbReference type="InterPro" id="IPR002182">
    <property type="entry name" value="NB-ARC"/>
</dbReference>
<dbReference type="FunFam" id="3.40.50.300:FF:001091">
    <property type="entry name" value="Probable disease resistance protein At1g61300"/>
    <property type="match status" value="1"/>
</dbReference>
<dbReference type="SMR" id="A0A1J6IIS2"/>
<dbReference type="PANTHER" id="PTHR23155:SF1228">
    <property type="entry name" value="NB-ARC DOMAIN CONTAINING PROTEIN, EXPRESSED"/>
    <property type="match status" value="1"/>
</dbReference>
<dbReference type="GO" id="GO:0005524">
    <property type="term" value="F:ATP binding"/>
    <property type="evidence" value="ECO:0007669"/>
    <property type="project" value="UniProtKB-KW"/>
</dbReference>
<dbReference type="AlphaFoldDB" id="A0A1J6IIS2"/>
<evidence type="ECO:0000256" key="1">
    <source>
        <dbReference type="ARBA" id="ARBA00008894"/>
    </source>
</evidence>
<comment type="caution">
    <text evidence="9">The sequence shown here is derived from an EMBL/GenBank/DDBJ whole genome shotgun (WGS) entry which is preliminary data.</text>
</comment>
<dbReference type="Proteomes" id="UP000187609">
    <property type="component" value="Unassembled WGS sequence"/>
</dbReference>
<dbReference type="Gramene" id="OIS97630">
    <property type="protein sequence ID" value="OIS97630"/>
    <property type="gene ID" value="A4A49_62428"/>
</dbReference>
<keyword evidence="4" id="KW-0547">Nucleotide-binding</keyword>
<dbReference type="InterPro" id="IPR042197">
    <property type="entry name" value="Apaf_helical"/>
</dbReference>
<proteinExistence type="inferred from homology"/>
<protein>
    <submittedName>
        <fullName evidence="9">Late blight resistance protein -like r1c-3</fullName>
    </submittedName>
</protein>
<keyword evidence="10" id="KW-1185">Reference proteome</keyword>
<dbReference type="Gene3D" id="3.40.50.300">
    <property type="entry name" value="P-loop containing nucleotide triphosphate hydrolases"/>
    <property type="match status" value="1"/>
</dbReference>
<dbReference type="OMA" id="KDLWIAQ"/>
<dbReference type="Pfam" id="PF23559">
    <property type="entry name" value="WHD_DRP"/>
    <property type="match status" value="1"/>
</dbReference>
<evidence type="ECO:0000256" key="6">
    <source>
        <dbReference type="ARBA" id="ARBA00022840"/>
    </source>
</evidence>
<dbReference type="InterPro" id="IPR058922">
    <property type="entry name" value="WHD_DRP"/>
</dbReference>
<dbReference type="FunFam" id="1.10.10.10:FF:000322">
    <property type="entry name" value="Probable disease resistance protein At1g63360"/>
    <property type="match status" value="1"/>
</dbReference>
<name>A0A1J6IIS2_NICAT</name>
<accession>A0A1J6IIS2</accession>
<reference evidence="9" key="1">
    <citation type="submission" date="2016-11" db="EMBL/GenBank/DDBJ databases">
        <title>The genome of Nicotiana attenuata.</title>
        <authorList>
            <person name="Xu S."/>
            <person name="Brockmoeller T."/>
            <person name="Gaquerel E."/>
            <person name="Navarro A."/>
            <person name="Kuhl H."/>
            <person name="Gase K."/>
            <person name="Ling Z."/>
            <person name="Zhou W."/>
            <person name="Kreitzer C."/>
            <person name="Stanke M."/>
            <person name="Tang H."/>
            <person name="Lyons E."/>
            <person name="Pandey P."/>
            <person name="Pandey S.P."/>
            <person name="Timmermann B."/>
            <person name="Baldwin I.T."/>
        </authorList>
    </citation>
    <scope>NUCLEOTIDE SEQUENCE [LARGE SCALE GENOMIC DNA]</scope>
    <source>
        <strain evidence="9">UT</strain>
    </source>
</reference>
<evidence type="ECO:0000256" key="4">
    <source>
        <dbReference type="ARBA" id="ARBA00022741"/>
    </source>
</evidence>
<dbReference type="InterPro" id="IPR036388">
    <property type="entry name" value="WH-like_DNA-bd_sf"/>
</dbReference>
<dbReference type="InterPro" id="IPR044974">
    <property type="entry name" value="Disease_R_plants"/>
</dbReference>
<dbReference type="SUPFAM" id="SSF52540">
    <property type="entry name" value="P-loop containing nucleoside triphosphate hydrolases"/>
    <property type="match status" value="1"/>
</dbReference>
<dbReference type="Gene3D" id="1.10.10.10">
    <property type="entry name" value="Winged helix-like DNA-binding domain superfamily/Winged helix DNA-binding domain"/>
    <property type="match status" value="1"/>
</dbReference>
<dbReference type="GO" id="GO:0043531">
    <property type="term" value="F:ADP binding"/>
    <property type="evidence" value="ECO:0007669"/>
    <property type="project" value="InterPro"/>
</dbReference>
<dbReference type="PANTHER" id="PTHR23155">
    <property type="entry name" value="DISEASE RESISTANCE PROTEIN RP"/>
    <property type="match status" value="1"/>
</dbReference>
<dbReference type="Pfam" id="PF00931">
    <property type="entry name" value="NB-ARC"/>
    <property type="match status" value="1"/>
</dbReference>
<feature type="domain" description="Disease resistance protein winged helix" evidence="8">
    <location>
        <begin position="744"/>
        <end position="811"/>
    </location>
</feature>
<dbReference type="PRINTS" id="PR00364">
    <property type="entry name" value="DISEASERSIST"/>
</dbReference>
<evidence type="ECO:0000259" key="7">
    <source>
        <dbReference type="Pfam" id="PF00931"/>
    </source>
</evidence>
<dbReference type="EMBL" id="MJEQ01037192">
    <property type="protein sequence ID" value="OIS97630.1"/>
    <property type="molecule type" value="Genomic_DNA"/>
</dbReference>
<evidence type="ECO:0000313" key="10">
    <source>
        <dbReference type="Proteomes" id="UP000187609"/>
    </source>
</evidence>
<sequence>MDEIEKLALELTVISACLQLCYFNSDGFEAEICSISYEVHDLVQPLFDHQSGDDMLVKLKNHFVPCVLQNIKSFISSPSHHHPQSIATITEDQLVELLDTLLVNLHCLYKCRSELIFPSMTLYELLQTVCGNLRDFHGLKINGCIERKTIEDLLAQFLLVVERVGHFCFVLLADQLDVPQVNSMLAHLLVKITPVELEVMHICSTNLKASKSAEVGRFIKKHMEASPIILREYLIHLHEHMVDVISASTSARNIHVVIEFLLIILTDVPEDFIHHDELFVLLEHVGALTREVSILVCSLEESSRNGENMNTTRNASLNLLENIELLKGDLKYVFLKGPVDLSQLYFPMSDGPLFMSLLLRNLNDLLNSNAYSVALIKEEIGLVKENLEFIRSFFGNDEQELNRDLWDRVLDLAYKVELTMKSILVRDHGLVHLIFLLPDIVEKINLIKEEVQEKICKNKGLVANSPNKHVESKSSTRLIGQIIVGFEEETDWMIRKLTSGPAEIDVISIIGMPGLGKTTLAYKVYNDKLVVDHFDVRAWCTVDHELNVNKLLQKIFNQVIGLTERINEDDIDDDIADKLRKKLFGRRYLIVLDDLSDTATWDELTMPFPQVEKGSRVILTSRVKEVALHGKRHCDPLNLRFLRPEESWELLEKRIFGEEHCPYELLDVGKEIAQRCRGLPLVLDMIGAIIARKEKVKVLWLEVLNNLDSFTFKDKEEEDNMVIQLSYDHLPDHLKPCLLYLASYPKDTYFRISELTDLWSAQGVVEQTVMKSAEEVTKVYLDELISSSLVIAFNVTGMDPSFQIHDLVHDFCLEKARKEKLFEFISSSAPSSSSDLMPRGMIIHYDQHDLHHSNKNFCLFNSEKENPHVKHLLSLKVNGKQSDLSNNGHLKHLRLL</sequence>
<keyword evidence="5" id="KW-0611">Plant defense</keyword>
<keyword evidence="3" id="KW-0677">Repeat</keyword>
<dbReference type="GO" id="GO:0098542">
    <property type="term" value="P:defense response to other organism"/>
    <property type="evidence" value="ECO:0007669"/>
    <property type="project" value="TreeGrafter"/>
</dbReference>
<organism evidence="9 10">
    <name type="scientific">Nicotiana attenuata</name>
    <name type="common">Coyote tobacco</name>
    <dbReference type="NCBI Taxonomy" id="49451"/>
    <lineage>
        <taxon>Eukaryota</taxon>
        <taxon>Viridiplantae</taxon>
        <taxon>Streptophyta</taxon>
        <taxon>Embryophyta</taxon>
        <taxon>Tracheophyta</taxon>
        <taxon>Spermatophyta</taxon>
        <taxon>Magnoliopsida</taxon>
        <taxon>eudicotyledons</taxon>
        <taxon>Gunneridae</taxon>
        <taxon>Pentapetalae</taxon>
        <taxon>asterids</taxon>
        <taxon>lamiids</taxon>
        <taxon>Solanales</taxon>
        <taxon>Solanaceae</taxon>
        <taxon>Nicotianoideae</taxon>
        <taxon>Nicotianeae</taxon>
        <taxon>Nicotiana</taxon>
    </lineage>
</organism>
<feature type="domain" description="NB-ARC" evidence="7">
    <location>
        <begin position="489"/>
        <end position="658"/>
    </location>
</feature>
<evidence type="ECO:0000256" key="2">
    <source>
        <dbReference type="ARBA" id="ARBA00022614"/>
    </source>
</evidence>